<dbReference type="OrthoDB" id="42898at2759"/>
<dbReference type="InParanoid" id="A0A2V0PME4"/>
<protein>
    <recommendedName>
        <fullName evidence="2">Domain of unknown function at the cortex 1 domain-containing protein</fullName>
    </recommendedName>
</protein>
<dbReference type="InterPro" id="IPR013897">
    <property type="entry name" value="Duc1"/>
</dbReference>
<evidence type="ECO:0000256" key="1">
    <source>
        <dbReference type="SAM" id="MobiDB-lite"/>
    </source>
</evidence>
<dbReference type="AlphaFoldDB" id="A0A2V0PME4"/>
<comment type="caution">
    <text evidence="3">The sequence shown here is derived from an EMBL/GenBank/DDBJ whole genome shotgun (WGS) entry which is preliminary data.</text>
</comment>
<proteinExistence type="predicted"/>
<keyword evidence="4" id="KW-1185">Reference proteome</keyword>
<organism evidence="3 4">
    <name type="scientific">Raphidocelis subcapitata</name>
    <dbReference type="NCBI Taxonomy" id="307507"/>
    <lineage>
        <taxon>Eukaryota</taxon>
        <taxon>Viridiplantae</taxon>
        <taxon>Chlorophyta</taxon>
        <taxon>core chlorophytes</taxon>
        <taxon>Chlorophyceae</taxon>
        <taxon>CS clade</taxon>
        <taxon>Sphaeropleales</taxon>
        <taxon>Selenastraceae</taxon>
        <taxon>Raphidocelis</taxon>
    </lineage>
</organism>
<evidence type="ECO:0000313" key="4">
    <source>
        <dbReference type="Proteomes" id="UP000247498"/>
    </source>
</evidence>
<feature type="region of interest" description="Disordered" evidence="1">
    <location>
        <begin position="1"/>
        <end position="28"/>
    </location>
</feature>
<dbReference type="Pfam" id="PF08588">
    <property type="entry name" value="Duc1"/>
    <property type="match status" value="1"/>
</dbReference>
<dbReference type="EMBL" id="BDRX01000119">
    <property type="protein sequence ID" value="GBF98235.1"/>
    <property type="molecule type" value="Genomic_DNA"/>
</dbReference>
<dbReference type="Proteomes" id="UP000247498">
    <property type="component" value="Unassembled WGS sequence"/>
</dbReference>
<sequence length="232" mass="25329">MAPAPPRADTAAHADAPDILPPPAKPPAGAATNILGMGARRTFSQTCKVDVFCEHPHFLNPLLAACQLVNVSKPGEEPEDVTATQEDCRLLHPALVNADGSPWAADKRRKWCDAPENVGDLYFEPGLVYTFCWWQHFFDLANYKVHAGPMAVDLCPFMCAQPIGVFIKDLGRDEAALSLLIWHERLLFPEEAGKRKKKSKAVKGDDTAAEDDQGAAGGLSERFKGLLANWRA</sequence>
<gene>
    <name evidence="3" type="ORF">Rsub_11055</name>
</gene>
<reference evidence="3 4" key="1">
    <citation type="journal article" date="2018" name="Sci. Rep.">
        <title>Raphidocelis subcapitata (=Pseudokirchneriella subcapitata) provides an insight into genome evolution and environmental adaptations in the Sphaeropleales.</title>
        <authorList>
            <person name="Suzuki S."/>
            <person name="Yamaguchi H."/>
            <person name="Nakajima N."/>
            <person name="Kawachi M."/>
        </authorList>
    </citation>
    <scope>NUCLEOTIDE SEQUENCE [LARGE SCALE GENOMIC DNA]</scope>
    <source>
        <strain evidence="3 4">NIES-35</strain>
    </source>
</reference>
<evidence type="ECO:0000259" key="2">
    <source>
        <dbReference type="Pfam" id="PF08588"/>
    </source>
</evidence>
<dbReference type="PANTHER" id="PTHR34826">
    <property type="entry name" value="UPF0590 PROTEIN C409.17C"/>
    <property type="match status" value="1"/>
</dbReference>
<feature type="domain" description="Domain of unknown function at the cortex 1" evidence="2">
    <location>
        <begin position="42"/>
        <end position="182"/>
    </location>
</feature>
<evidence type="ECO:0000313" key="3">
    <source>
        <dbReference type="EMBL" id="GBF98235.1"/>
    </source>
</evidence>
<dbReference type="PANTHER" id="PTHR34826:SF2">
    <property type="entry name" value="UPF0590 PROTEIN C409.17C"/>
    <property type="match status" value="1"/>
</dbReference>
<feature type="region of interest" description="Disordered" evidence="1">
    <location>
        <begin position="195"/>
        <end position="216"/>
    </location>
</feature>
<accession>A0A2V0PME4</accession>
<name>A0A2V0PME4_9CHLO</name>